<dbReference type="GO" id="GO:0140042">
    <property type="term" value="P:lipid droplet formation"/>
    <property type="evidence" value="ECO:0007669"/>
    <property type="project" value="UniProtKB-ARBA"/>
</dbReference>
<feature type="compositionally biased region" description="Low complexity" evidence="7">
    <location>
        <begin position="562"/>
        <end position="578"/>
    </location>
</feature>
<keyword evidence="4 8" id="KW-1133">Transmembrane helix</keyword>
<evidence type="ECO:0000313" key="9">
    <source>
        <dbReference type="EMBL" id="CUV07071.1"/>
    </source>
</evidence>
<feature type="transmembrane region" description="Helical" evidence="8">
    <location>
        <begin position="34"/>
        <end position="63"/>
    </location>
</feature>
<accession>A0A0S4TIN4</accession>
<evidence type="ECO:0000313" key="10">
    <source>
        <dbReference type="EMBL" id="PPS94790.1"/>
    </source>
</evidence>
<evidence type="ECO:0000256" key="1">
    <source>
        <dbReference type="ARBA" id="ARBA00004477"/>
    </source>
</evidence>
<comment type="subcellular location">
    <subcellularLocation>
        <location evidence="1">Endoplasmic reticulum membrane</location>
        <topology evidence="1">Multi-pass membrane protein</topology>
    </subcellularLocation>
</comment>
<reference evidence="10 11" key="1">
    <citation type="submission" date="2014-11" db="EMBL/GenBank/DDBJ databases">
        <title>Comparative genomic analysis of Cryptosporidium hominis reveals occurrence of genetic recombination in virulent subtypes.</title>
        <authorList>
            <person name="Guo Y."/>
            <person name="Tang K."/>
            <person name="Frace M."/>
            <person name="Li N."/>
            <person name="Roellig D.M."/>
            <person name="Sammons S."/>
            <person name="Knipe K."/>
            <person name="Rowe L."/>
            <person name="Feng Y."/>
            <person name="Xiao L."/>
        </authorList>
    </citation>
    <scope>NUCLEOTIDE SEQUENCE [LARGE SCALE GENOMIC DNA]</scope>
    <source>
        <strain evidence="10">30976</strain>
    </source>
</reference>
<dbReference type="VEuPathDB" id="CryptoDB:ChTU502y2012_407g0460"/>
<keyword evidence="6 8" id="KW-0472">Membrane</keyword>
<feature type="transmembrane region" description="Helical" evidence="8">
    <location>
        <begin position="416"/>
        <end position="441"/>
    </location>
</feature>
<dbReference type="Pfam" id="PF06775">
    <property type="entry name" value="Seipin"/>
    <property type="match status" value="1"/>
</dbReference>
<feature type="compositionally biased region" description="Basic and acidic residues" evidence="7">
    <location>
        <begin position="545"/>
        <end position="561"/>
    </location>
</feature>
<reference evidence="10 11" key="3">
    <citation type="submission" date="2017-10" db="EMBL/GenBank/DDBJ databases">
        <title>Consistent, comparative and evidence-based genome annotation and re-annotation for the closely-related species, Cryptosporidium parvum, C. hominis and C. tyzzeri.</title>
        <authorList>
            <person name="Baptista R.P."/>
            <person name="Li Y."/>
            <person name="Sateriale A."/>
            <person name="Striepen B."/>
            <person name="Kissinger J.C."/>
        </authorList>
    </citation>
    <scope>NUCLEOTIDE SEQUENCE [LARGE SCALE GENOMIC DNA]</scope>
    <source>
        <strain evidence="10">30976</strain>
    </source>
</reference>
<evidence type="ECO:0000256" key="5">
    <source>
        <dbReference type="ARBA" id="ARBA00023098"/>
    </source>
</evidence>
<dbReference type="GO" id="GO:0006629">
    <property type="term" value="P:lipid metabolic process"/>
    <property type="evidence" value="ECO:0007669"/>
    <property type="project" value="UniProtKB-KW"/>
</dbReference>
<evidence type="ECO:0000256" key="7">
    <source>
        <dbReference type="SAM" id="MobiDB-lite"/>
    </source>
</evidence>
<keyword evidence="3" id="KW-0256">Endoplasmic reticulum</keyword>
<dbReference type="VEuPathDB" id="CryptoDB:GY17_00001882"/>
<dbReference type="Proteomes" id="UP000199752">
    <property type="component" value="Chromosome 7"/>
</dbReference>
<proteinExistence type="predicted"/>
<dbReference type="VEuPathDB" id="CryptoDB:CHUDEA7_930"/>
<dbReference type="InterPro" id="IPR009617">
    <property type="entry name" value="Seipin"/>
</dbReference>
<keyword evidence="2 8" id="KW-0812">Transmembrane</keyword>
<dbReference type="OrthoDB" id="342385at2759"/>
<evidence type="ECO:0000313" key="11">
    <source>
        <dbReference type="Proteomes" id="UP001429100"/>
    </source>
</evidence>
<reference evidence="9" key="2">
    <citation type="submission" date="2015-08" db="EMBL/GenBank/DDBJ databases">
        <authorList>
            <person name="Babu N.S."/>
            <person name="Beckwith C.J."/>
            <person name="Beseler K.G."/>
            <person name="Brison A."/>
            <person name="Carone J.V."/>
            <person name="Caskin T.P."/>
            <person name="Diamond M."/>
            <person name="Durham M.E."/>
            <person name="Foxe J.M."/>
            <person name="Go M."/>
            <person name="Henderson B.A."/>
            <person name="Jones I.B."/>
            <person name="McGettigan J.A."/>
            <person name="Micheletti S.J."/>
            <person name="Nasrallah M.E."/>
            <person name="Ortiz D."/>
            <person name="Piller C.R."/>
            <person name="Privatt S.R."/>
            <person name="Schneider S.L."/>
            <person name="Sharp S."/>
            <person name="Smith T.C."/>
            <person name="Stanton J.D."/>
            <person name="Ullery H.E."/>
            <person name="Wilson R.J."/>
            <person name="Serrano M.G."/>
            <person name="Buck G."/>
            <person name="Lee V."/>
            <person name="Wang Y."/>
            <person name="Carvalho R."/>
            <person name="Voegtly L."/>
            <person name="Shi R."/>
            <person name="Duckworth R."/>
            <person name="Johnson A."/>
            <person name="Loviza R."/>
            <person name="Walstead R."/>
            <person name="Shah Z."/>
            <person name="Kiflezghi M."/>
            <person name="Wade K."/>
            <person name="Ball S.L."/>
            <person name="Bradley K.W."/>
            <person name="Asai D.J."/>
            <person name="Bowman C.A."/>
            <person name="Russell D.A."/>
            <person name="Pope W.H."/>
            <person name="Jacobs-Sera D."/>
            <person name="Hendrix R.W."/>
            <person name="Hatfull G.F."/>
        </authorList>
    </citation>
    <scope>NUCLEOTIDE SEQUENCE [LARGE SCALE GENOMIC DNA]</scope>
</reference>
<dbReference type="PANTHER" id="PTHR21212">
    <property type="entry name" value="BERNARDINELLI-SEIP CONGENITAL LIPODYSTROPHY 2 HOMOLOG BSCL2 PROTEIN"/>
    <property type="match status" value="1"/>
</dbReference>
<dbReference type="PANTHER" id="PTHR21212:SF0">
    <property type="entry name" value="SEIPIN"/>
    <property type="match status" value="1"/>
</dbReference>
<evidence type="ECO:0000256" key="6">
    <source>
        <dbReference type="ARBA" id="ARBA00023136"/>
    </source>
</evidence>
<dbReference type="Proteomes" id="UP001429100">
    <property type="component" value="Unassembled WGS sequence"/>
</dbReference>
<feature type="region of interest" description="Disordered" evidence="7">
    <location>
        <begin position="538"/>
        <end position="578"/>
    </location>
</feature>
<name>A0A0S4TIN4_CRYHO</name>
<sequence length="578" mass="67458">MFERIFDRYSKGIYKVIDTCASLLYWSLRVTRYFFPLTIALVLLSFTIFSLTWILYLGFYWYWIPPKSISFPINFDFQNRYFSQLIPDNYLYSDQSFNKFSNSAPGLYQRNYQDNVYNNFINSNELSRQLMYEQSEASAILNFNNITWRYKNVGNKRYSASNKSLFNQTHFLENTDISTEKNGDISTGTLSYFLYLKDYWSFKAYNFVTFNWYQRKKYYKGIDEGINRIIHKHVDSRFGNRMNSEILGNEIDIIVELFYFPSQYNINISPFQISLDLIQCLEPHINLNLESDIHNNNSSKILASFKKTSTIEYLPQVVLRFKEYISIIPSLLGLQINSLGLGLESKISVKLVENFPLQRKHPFDFNSLETHIKLCGAKIKMKPALHISKSHLIFQTKLPFWKEMIRNHPILMGNMISFIVTLFLLSLLFFIVFLSGIYFLWKKYPANNYNDYHISNSFLPTGTVTYTNCTPTSSYQINSNGFNQGNNQDFSSTKNIPLSNCEQLLIDYSMTNSSININGLLPLETKQISHPRNQYITHSQSFGDRNSDENIKSEENGDSLEKSIQSPKSNSSSNHSET</sequence>
<evidence type="ECO:0000256" key="2">
    <source>
        <dbReference type="ARBA" id="ARBA00022692"/>
    </source>
</evidence>
<evidence type="ECO:0000256" key="3">
    <source>
        <dbReference type="ARBA" id="ARBA00022824"/>
    </source>
</evidence>
<gene>
    <name evidence="9" type="ORF">CHUDEA7_930</name>
    <name evidence="10" type="ORF">GY17_00001882</name>
</gene>
<organism evidence="9">
    <name type="scientific">Cryptosporidium hominis</name>
    <dbReference type="NCBI Taxonomy" id="237895"/>
    <lineage>
        <taxon>Eukaryota</taxon>
        <taxon>Sar</taxon>
        <taxon>Alveolata</taxon>
        <taxon>Apicomplexa</taxon>
        <taxon>Conoidasida</taxon>
        <taxon>Coccidia</taxon>
        <taxon>Eucoccidiorida</taxon>
        <taxon>Eimeriorina</taxon>
        <taxon>Cryptosporidiidae</taxon>
        <taxon>Cryptosporidium</taxon>
    </lineage>
</organism>
<keyword evidence="5" id="KW-0443">Lipid metabolism</keyword>
<dbReference type="VEuPathDB" id="CryptoDB:Chro.70116"/>
<keyword evidence="11" id="KW-1185">Reference proteome</keyword>
<dbReference type="GO" id="GO:0005789">
    <property type="term" value="C:endoplasmic reticulum membrane"/>
    <property type="evidence" value="ECO:0007669"/>
    <property type="project" value="UniProtKB-SubCell"/>
</dbReference>
<evidence type="ECO:0000256" key="4">
    <source>
        <dbReference type="ARBA" id="ARBA00022989"/>
    </source>
</evidence>
<dbReference type="AlphaFoldDB" id="A0A0S4TIN4"/>
<dbReference type="EMBL" id="JTAI01000004">
    <property type="protein sequence ID" value="PPS94790.1"/>
    <property type="molecule type" value="Genomic_DNA"/>
</dbReference>
<dbReference type="EMBL" id="LN877953">
    <property type="protein sequence ID" value="CUV07071.1"/>
    <property type="molecule type" value="Genomic_DNA"/>
</dbReference>
<protein>
    <submittedName>
        <fullName evidence="10">Adipose-regulatory protein (Seipin)</fullName>
    </submittedName>
</protein>
<evidence type="ECO:0000256" key="8">
    <source>
        <dbReference type="SAM" id="Phobius"/>
    </source>
</evidence>